<name>A0A210QLM8_MIZYE</name>
<keyword evidence="6" id="KW-0999">Mitochondrion inner membrane</keyword>
<dbReference type="GO" id="GO:0005743">
    <property type="term" value="C:mitochondrial inner membrane"/>
    <property type="evidence" value="ECO:0007669"/>
    <property type="project" value="UniProtKB-SubCell"/>
</dbReference>
<evidence type="ECO:0000256" key="10">
    <source>
        <dbReference type="RuleBase" id="RU000488"/>
    </source>
</evidence>
<keyword evidence="13" id="KW-1185">Reference proteome</keyword>
<comment type="subcellular location">
    <subcellularLocation>
        <location evidence="1">Mitochondrion inner membrane</location>
        <topology evidence="1">Multi-pass membrane protein</topology>
    </subcellularLocation>
</comment>
<comment type="caution">
    <text evidence="12">The sequence shown here is derived from an EMBL/GenBank/DDBJ whole genome shotgun (WGS) entry which is preliminary data.</text>
</comment>
<dbReference type="InterPro" id="IPR002167">
    <property type="entry name" value="GDC-like"/>
</dbReference>
<gene>
    <name evidence="12" type="ORF">KP79_PYT22899</name>
</gene>
<dbReference type="InterPro" id="IPR002067">
    <property type="entry name" value="MCP"/>
</dbReference>
<dbReference type="PRINTS" id="PR00926">
    <property type="entry name" value="MITOCARRIER"/>
</dbReference>
<evidence type="ECO:0000256" key="5">
    <source>
        <dbReference type="ARBA" id="ARBA00022737"/>
    </source>
</evidence>
<feature type="repeat" description="Solcar" evidence="9">
    <location>
        <begin position="161"/>
        <end position="242"/>
    </location>
</feature>
<organism evidence="12 13">
    <name type="scientific">Mizuhopecten yessoensis</name>
    <name type="common">Japanese scallop</name>
    <name type="synonym">Patinopecten yessoensis</name>
    <dbReference type="NCBI Taxonomy" id="6573"/>
    <lineage>
        <taxon>Eukaryota</taxon>
        <taxon>Metazoa</taxon>
        <taxon>Spiralia</taxon>
        <taxon>Lophotrochozoa</taxon>
        <taxon>Mollusca</taxon>
        <taxon>Bivalvia</taxon>
        <taxon>Autobranchia</taxon>
        <taxon>Pteriomorphia</taxon>
        <taxon>Pectinida</taxon>
        <taxon>Pectinoidea</taxon>
        <taxon>Pectinidae</taxon>
        <taxon>Mizuhopecten</taxon>
    </lineage>
</organism>
<reference evidence="12 13" key="1">
    <citation type="journal article" date="2017" name="Nat. Ecol. Evol.">
        <title>Scallop genome provides insights into evolution of bilaterian karyotype and development.</title>
        <authorList>
            <person name="Wang S."/>
            <person name="Zhang J."/>
            <person name="Jiao W."/>
            <person name="Li J."/>
            <person name="Xun X."/>
            <person name="Sun Y."/>
            <person name="Guo X."/>
            <person name="Huan P."/>
            <person name="Dong B."/>
            <person name="Zhang L."/>
            <person name="Hu X."/>
            <person name="Sun X."/>
            <person name="Wang J."/>
            <person name="Zhao C."/>
            <person name="Wang Y."/>
            <person name="Wang D."/>
            <person name="Huang X."/>
            <person name="Wang R."/>
            <person name="Lv J."/>
            <person name="Li Y."/>
            <person name="Zhang Z."/>
            <person name="Liu B."/>
            <person name="Lu W."/>
            <person name="Hui Y."/>
            <person name="Liang J."/>
            <person name="Zhou Z."/>
            <person name="Hou R."/>
            <person name="Li X."/>
            <person name="Liu Y."/>
            <person name="Li H."/>
            <person name="Ning X."/>
            <person name="Lin Y."/>
            <person name="Zhao L."/>
            <person name="Xing Q."/>
            <person name="Dou J."/>
            <person name="Li Y."/>
            <person name="Mao J."/>
            <person name="Guo H."/>
            <person name="Dou H."/>
            <person name="Li T."/>
            <person name="Mu C."/>
            <person name="Jiang W."/>
            <person name="Fu Q."/>
            <person name="Fu X."/>
            <person name="Miao Y."/>
            <person name="Liu J."/>
            <person name="Yu Q."/>
            <person name="Li R."/>
            <person name="Liao H."/>
            <person name="Li X."/>
            <person name="Kong Y."/>
            <person name="Jiang Z."/>
            <person name="Chourrout D."/>
            <person name="Li R."/>
            <person name="Bao Z."/>
        </authorList>
    </citation>
    <scope>NUCLEOTIDE SEQUENCE [LARGE SCALE GENOMIC DNA]</scope>
    <source>
        <strain evidence="12 13">PY_sf001</strain>
    </source>
</reference>
<keyword evidence="5" id="KW-0677">Repeat</keyword>
<dbReference type="STRING" id="6573.A0A210QLM8"/>
<feature type="repeat" description="Solcar" evidence="9">
    <location>
        <begin position="252"/>
        <end position="342"/>
    </location>
</feature>
<feature type="region of interest" description="Disordered" evidence="11">
    <location>
        <begin position="22"/>
        <end position="53"/>
    </location>
</feature>
<dbReference type="Proteomes" id="UP000242188">
    <property type="component" value="Unassembled WGS sequence"/>
</dbReference>
<evidence type="ECO:0000256" key="8">
    <source>
        <dbReference type="ARBA" id="ARBA00023136"/>
    </source>
</evidence>
<dbReference type="Pfam" id="PF00153">
    <property type="entry name" value="Mito_carr"/>
    <property type="match status" value="3"/>
</dbReference>
<evidence type="ECO:0000256" key="9">
    <source>
        <dbReference type="PROSITE-ProRule" id="PRU00282"/>
    </source>
</evidence>
<dbReference type="Gene3D" id="1.50.40.10">
    <property type="entry name" value="Mitochondrial carrier domain"/>
    <property type="match status" value="1"/>
</dbReference>
<feature type="repeat" description="Solcar" evidence="9">
    <location>
        <begin position="61"/>
        <end position="147"/>
    </location>
</feature>
<evidence type="ECO:0000256" key="2">
    <source>
        <dbReference type="ARBA" id="ARBA00006375"/>
    </source>
</evidence>
<evidence type="ECO:0000256" key="3">
    <source>
        <dbReference type="ARBA" id="ARBA00022448"/>
    </source>
</evidence>
<dbReference type="InterPro" id="IPR018108">
    <property type="entry name" value="MCP_transmembrane"/>
</dbReference>
<dbReference type="InterPro" id="IPR023395">
    <property type="entry name" value="MCP_dom_sf"/>
</dbReference>
<evidence type="ECO:0000256" key="1">
    <source>
        <dbReference type="ARBA" id="ARBA00004448"/>
    </source>
</evidence>
<evidence type="ECO:0000256" key="7">
    <source>
        <dbReference type="ARBA" id="ARBA00023128"/>
    </source>
</evidence>
<dbReference type="AlphaFoldDB" id="A0A210QLM8"/>
<keyword evidence="7" id="KW-0496">Mitochondrion</keyword>
<proteinExistence type="inferred from homology"/>
<dbReference type="SUPFAM" id="SSF103506">
    <property type="entry name" value="Mitochondrial carrier"/>
    <property type="match status" value="1"/>
</dbReference>
<comment type="similarity">
    <text evidence="2 10">Belongs to the mitochondrial carrier (TC 2.A.29) family.</text>
</comment>
<keyword evidence="4 9" id="KW-0812">Transmembrane</keyword>
<dbReference type="PROSITE" id="PS50920">
    <property type="entry name" value="SOLCAR"/>
    <property type="match status" value="3"/>
</dbReference>
<sequence>MGVSVEETNLRPDVLNQSNLSLLASSPNVDQTTSPNSHGNGNEEHHHHEEHRINQKVPNHNKIITSLIAGAVAGAVAKTVIAPLDRTKIHFQISNKQFSVRDAYQFLCNTFKNEGFLALWRGNSATMARIIPYAAIQYTAHEQYKRFFMCNSKRKHLPPIKRFMVGSMAGVTASSLTYPLDLVRARMAVTAKDRYHNLFEVFLKIKAEEGLRTLYRGIVPTLYGSVVYSGLGFCTYETLKKWHAEYNKGKDLTLGERLCFGACAGLLSQSASYPLDIIRRRMQTAGVTGHSNDYRSVTETFKRVVKEEGFRRGLYKGLSINWVKGPIAVGVSFATFDVTTLWLRRRKMFHIDELDGD</sequence>
<dbReference type="OrthoDB" id="270584at2759"/>
<feature type="compositionally biased region" description="Basic and acidic residues" evidence="11">
    <location>
        <begin position="41"/>
        <end position="53"/>
    </location>
</feature>
<keyword evidence="3 10" id="KW-0813">Transport</keyword>
<accession>A0A210QLM8</accession>
<evidence type="ECO:0000256" key="11">
    <source>
        <dbReference type="SAM" id="MobiDB-lite"/>
    </source>
</evidence>
<evidence type="ECO:0000313" key="13">
    <source>
        <dbReference type="Proteomes" id="UP000242188"/>
    </source>
</evidence>
<evidence type="ECO:0000313" key="12">
    <source>
        <dbReference type="EMBL" id="OWF49624.1"/>
    </source>
</evidence>
<protein>
    <submittedName>
        <fullName evidence="12">Mitochondrial coenzyme A transporter SLC25A42</fullName>
    </submittedName>
</protein>
<keyword evidence="8 9" id="KW-0472">Membrane</keyword>
<evidence type="ECO:0000256" key="4">
    <source>
        <dbReference type="ARBA" id="ARBA00022692"/>
    </source>
</evidence>
<evidence type="ECO:0000256" key="6">
    <source>
        <dbReference type="ARBA" id="ARBA00022792"/>
    </source>
</evidence>
<dbReference type="GO" id="GO:0055085">
    <property type="term" value="P:transmembrane transport"/>
    <property type="evidence" value="ECO:0007669"/>
    <property type="project" value="InterPro"/>
</dbReference>
<dbReference type="PRINTS" id="PR00928">
    <property type="entry name" value="GRAVESDC"/>
</dbReference>
<dbReference type="EMBL" id="NEDP02003025">
    <property type="protein sequence ID" value="OWF49624.1"/>
    <property type="molecule type" value="Genomic_DNA"/>
</dbReference>
<dbReference type="PANTHER" id="PTHR24089">
    <property type="entry name" value="SOLUTE CARRIER FAMILY 25"/>
    <property type="match status" value="1"/>
</dbReference>